<evidence type="ECO:0000313" key="2">
    <source>
        <dbReference type="Proteomes" id="UP000463951"/>
    </source>
</evidence>
<accession>A0A499UJA5</accession>
<dbReference type="EMBL" id="AP019620">
    <property type="protein sequence ID" value="BBJ41794.1"/>
    <property type="molecule type" value="Genomic_DNA"/>
</dbReference>
<name>A0A499UJA5_9ACTN</name>
<dbReference type="Proteomes" id="UP000463951">
    <property type="component" value="Chromosome"/>
</dbReference>
<reference evidence="1 2" key="1">
    <citation type="journal article" date="2020" name="Int. J. Syst. Evol. Microbiol.">
        <title>Reclassification of Streptomyces castelarensis and Streptomyces sporoclivatus as later heterotypic synonyms of Streptomyces antimycoticus.</title>
        <authorList>
            <person name="Komaki H."/>
            <person name="Tamura T."/>
        </authorList>
    </citation>
    <scope>NUCLEOTIDE SEQUENCE [LARGE SCALE GENOMIC DNA]</scope>
    <source>
        <strain evidence="1 2">NBRC 100767</strain>
    </source>
</reference>
<gene>
    <name evidence="1" type="ORF">SSPO_045120</name>
</gene>
<organism evidence="1 2">
    <name type="scientific">Streptomyces antimycoticus</name>
    <dbReference type="NCBI Taxonomy" id="68175"/>
    <lineage>
        <taxon>Bacteria</taxon>
        <taxon>Bacillati</taxon>
        <taxon>Actinomycetota</taxon>
        <taxon>Actinomycetes</taxon>
        <taxon>Kitasatosporales</taxon>
        <taxon>Streptomycetaceae</taxon>
        <taxon>Streptomyces</taxon>
        <taxon>Streptomyces violaceusniger group</taxon>
    </lineage>
</organism>
<protein>
    <submittedName>
        <fullName evidence="1">Uncharacterized protein</fullName>
    </submittedName>
</protein>
<evidence type="ECO:0000313" key="1">
    <source>
        <dbReference type="EMBL" id="BBJ41794.1"/>
    </source>
</evidence>
<proteinExistence type="predicted"/>
<dbReference type="AlphaFoldDB" id="A0A499UJA5"/>
<sequence>MDEIFDPCVHGSVPMCGKAAHREEPNGARLTPAGAQCSAAYVTKRAHASGAQEALPSGGSLGKGLATIICDHRHGSRCSGC</sequence>